<accession>A0A0M9G9G6</accession>
<keyword evidence="4" id="KW-1185">Reference proteome</keyword>
<organism evidence="3 4">
    <name type="scientific">Leptomonas pyrrhocoris</name>
    <name type="common">Firebug parasite</name>
    <dbReference type="NCBI Taxonomy" id="157538"/>
    <lineage>
        <taxon>Eukaryota</taxon>
        <taxon>Discoba</taxon>
        <taxon>Euglenozoa</taxon>
        <taxon>Kinetoplastea</taxon>
        <taxon>Metakinetoplastina</taxon>
        <taxon>Trypanosomatida</taxon>
        <taxon>Trypanosomatidae</taxon>
        <taxon>Leishmaniinae</taxon>
        <taxon>Leptomonas</taxon>
    </lineage>
</organism>
<dbReference type="VEuPathDB" id="TriTrypDB:LpyrH10_02_6660"/>
<feature type="compositionally biased region" description="Polar residues" evidence="2">
    <location>
        <begin position="631"/>
        <end position="646"/>
    </location>
</feature>
<sequence length="1141" mass="126236">MPYSSVGGFPPLPTQTARGSVYEPKQTISYITSQHPPRRAVKDAPPRDKDNVQFHNDVPHPGGPATQTDALPSIVAALPSPSATGGSSDRVAGRNSSSQRQGDYSVSCEFSGREGNPWSGRTTIAELEDRRLHNSDGVAAFRPIRYITLAAAEVQSTSTAAMSAFLPISVEVSSSTAVKPLLEPFVDAQELARQASEETWHTRRLRYLQWLRKGALTAKKKEEEKEGRERSVSPALGDVSLHVSCRSMSMGADSVFSGPPRSAAPLSPLERGSTWRGDASDRLHDPESTCTFGKSDLNFLQGGRLEENALTRFLPITYAANPNEVAVRQMFRMVRGPTLTPISTPTAACKEAVAVNGDEEEHTTTAAVSPVTSGHKIDVPLIDDAHSFVDEDGFSFSPTQRNESESNEESDSTSTAPKLTAEPPPEYAVAGLLRQRMHNTVAVFTASSTHTLDTPPRKTTRAIFGQARLRSDVNSEGNAEAERWKISAAAPASATSSVMPDRLDDGETPESCPLIVLSQQPRTLAPHVARRIVYEETYERGLLTQLAFQSSPTRWYSTDLPSGGDGIAFRGVYAPTMLPDEALEMRLNNATSRIMQSIAQPRYEAVQAIAAREKQWTDSLAALHAAPRQGGPSSSSERAAVTPNTNNTIDAAPVTVEEAARQKELLFRQWTRLHRNLSAQWQLLHEERAERLCLLGRFVSCAYPEPCICLECDQEVLNMSAIPLEPAVQPLCWFTSVVLSEHHDVLQKEMLRQHEEGLAAMYEEFRLLFITTYTREKLLEEEARRFQTMMRYHAFCLRVAAQNASADETGSLHGATPAPNLVTEAAFSGTVELPTGADPRMWRLRQRRLQAFKAFDSPFFSYLVYTEMSTISSAEEQVRQMLIGEEATARKELATVMRMDERFSCLLALERLDRSWISAEMVESHSAMMSGPLVQLHAAHLAELREKEAAAYAKKCAEERQAFEDAAVEATHAMAEAEYATYKILVRETRQRFLTLLVADRAPADSVEVSRKWLHEQRQSVLLRAEQRLRDQLVLDEEPSAFQQLLDSAVDSFRQVKEREAQRQVDEQAEAEAAEAEAARATAQARARATAEELAQLQWENMLMDPKLLSGAKPPASDANDFTPLTMSLKKDFAFFLSALD</sequence>
<keyword evidence="1" id="KW-0175">Coiled coil</keyword>
<dbReference type="AlphaFoldDB" id="A0A0M9G9G6"/>
<name>A0A0M9G9G6_LEPPY</name>
<feature type="region of interest" description="Disordered" evidence="2">
    <location>
        <begin position="390"/>
        <end position="424"/>
    </location>
</feature>
<dbReference type="OrthoDB" id="273598at2759"/>
<dbReference type="GeneID" id="26901987"/>
<dbReference type="Proteomes" id="UP000037923">
    <property type="component" value="Unassembled WGS sequence"/>
</dbReference>
<proteinExistence type="predicted"/>
<reference evidence="3 4" key="1">
    <citation type="submission" date="2015-07" db="EMBL/GenBank/DDBJ databases">
        <title>High-quality genome of monoxenous trypanosomatid Leptomonas pyrrhocoris.</title>
        <authorList>
            <person name="Flegontov P."/>
            <person name="Butenko A."/>
            <person name="Firsov S."/>
            <person name="Vlcek C."/>
            <person name="Logacheva M.D."/>
            <person name="Field M."/>
            <person name="Filatov D."/>
            <person name="Flegontova O."/>
            <person name="Gerasimov E."/>
            <person name="Jackson A.P."/>
            <person name="Kelly S."/>
            <person name="Opperdoes F."/>
            <person name="O'Reilly A."/>
            <person name="Votypka J."/>
            <person name="Yurchenko V."/>
            <person name="Lukes J."/>
        </authorList>
    </citation>
    <scope>NUCLEOTIDE SEQUENCE [LARGE SCALE GENOMIC DNA]</scope>
    <source>
        <strain evidence="3">H10</strain>
    </source>
</reference>
<feature type="compositionally biased region" description="Polar residues" evidence="2">
    <location>
        <begin position="26"/>
        <end position="35"/>
    </location>
</feature>
<evidence type="ECO:0000313" key="3">
    <source>
        <dbReference type="EMBL" id="KPA85376.1"/>
    </source>
</evidence>
<dbReference type="OMA" id="PTRWYST"/>
<gene>
    <name evidence="3" type="ORF">ABB37_01692</name>
</gene>
<evidence type="ECO:0000256" key="1">
    <source>
        <dbReference type="SAM" id="Coils"/>
    </source>
</evidence>
<protein>
    <submittedName>
        <fullName evidence="3">Uncharacterized protein</fullName>
    </submittedName>
</protein>
<comment type="caution">
    <text evidence="3">The sequence shown here is derived from an EMBL/GenBank/DDBJ whole genome shotgun (WGS) entry which is preliminary data.</text>
</comment>
<dbReference type="RefSeq" id="XP_015663815.1">
    <property type="nucleotide sequence ID" value="XM_015798295.1"/>
</dbReference>
<feature type="compositionally biased region" description="Basic and acidic residues" evidence="2">
    <location>
        <begin position="40"/>
        <end position="52"/>
    </location>
</feature>
<evidence type="ECO:0000313" key="4">
    <source>
        <dbReference type="Proteomes" id="UP000037923"/>
    </source>
</evidence>
<feature type="region of interest" description="Disordered" evidence="2">
    <location>
        <begin position="1"/>
        <end position="112"/>
    </location>
</feature>
<feature type="compositionally biased region" description="Polar residues" evidence="2">
    <location>
        <begin position="94"/>
        <end position="104"/>
    </location>
</feature>
<feature type="region of interest" description="Disordered" evidence="2">
    <location>
        <begin position="625"/>
        <end position="646"/>
    </location>
</feature>
<evidence type="ECO:0000256" key="2">
    <source>
        <dbReference type="SAM" id="MobiDB-lite"/>
    </source>
</evidence>
<dbReference type="EMBL" id="LGTL01000002">
    <property type="protein sequence ID" value="KPA85376.1"/>
    <property type="molecule type" value="Genomic_DNA"/>
</dbReference>
<feature type="region of interest" description="Disordered" evidence="2">
    <location>
        <begin position="254"/>
        <end position="274"/>
    </location>
</feature>
<feature type="coiled-coil region" evidence="1">
    <location>
        <begin position="1057"/>
        <end position="1100"/>
    </location>
</feature>